<reference evidence="13 14" key="1">
    <citation type="submission" date="2011-11" db="EMBL/GenBank/DDBJ databases">
        <title>The Noncontiguous Finished sequence of Saccharomonospora cyanea NA-134.</title>
        <authorList>
            <consortium name="US DOE Joint Genome Institute"/>
            <person name="Lucas S."/>
            <person name="Han J."/>
            <person name="Lapidus A."/>
            <person name="Cheng J.-F."/>
            <person name="Goodwin L."/>
            <person name="Pitluck S."/>
            <person name="Peters L."/>
            <person name="Ovchinnikova G."/>
            <person name="Lu M."/>
            <person name="Detter J.C."/>
            <person name="Han C."/>
            <person name="Tapia R."/>
            <person name="Land M."/>
            <person name="Hauser L."/>
            <person name="Kyrpides N."/>
            <person name="Ivanova N."/>
            <person name="Pagani I."/>
            <person name="Brambilla E.-M."/>
            <person name="Klenk H.-P."/>
            <person name="Woyke T."/>
        </authorList>
    </citation>
    <scope>NUCLEOTIDE SEQUENCE [LARGE SCALE GENOMIC DNA]</scope>
    <source>
        <strain evidence="13 14">NA-134</strain>
    </source>
</reference>
<dbReference type="HOGENOM" id="CLU_034370_1_0_11"/>
<dbReference type="Pfam" id="PF07730">
    <property type="entry name" value="HisKA_3"/>
    <property type="match status" value="1"/>
</dbReference>
<dbReference type="Gene3D" id="1.20.5.1930">
    <property type="match status" value="1"/>
</dbReference>
<evidence type="ECO:0000256" key="9">
    <source>
        <dbReference type="ARBA" id="ARBA00023004"/>
    </source>
</evidence>
<dbReference type="InterPro" id="IPR029016">
    <property type="entry name" value="GAF-like_dom_sf"/>
</dbReference>
<dbReference type="GO" id="GO:0070026">
    <property type="term" value="F:nitric oxide binding"/>
    <property type="evidence" value="ECO:0007669"/>
    <property type="project" value="UniProtKB-ARBA"/>
</dbReference>
<feature type="domain" description="Histidine kinase/HSP90-like ATPase" evidence="12">
    <location>
        <begin position="490"/>
        <end position="580"/>
    </location>
</feature>
<evidence type="ECO:0000313" key="14">
    <source>
        <dbReference type="Proteomes" id="UP000002791"/>
    </source>
</evidence>
<accession>H5XJY7</accession>
<dbReference type="SUPFAM" id="SSF55874">
    <property type="entry name" value="ATPase domain of HSP90 chaperone/DNA topoisomerase II/histidine kinase"/>
    <property type="match status" value="1"/>
</dbReference>
<keyword evidence="4" id="KW-0597">Phosphoprotein</keyword>
<dbReference type="SMART" id="SM00065">
    <property type="entry name" value="GAF"/>
    <property type="match status" value="2"/>
</dbReference>
<evidence type="ECO:0000256" key="2">
    <source>
        <dbReference type="ARBA" id="ARBA00001971"/>
    </source>
</evidence>
<feature type="domain" description="GAF" evidence="11">
    <location>
        <begin position="62"/>
        <end position="209"/>
    </location>
</feature>
<dbReference type="PANTHER" id="PTHR24421:SF56">
    <property type="entry name" value="OXYGEN SENSOR HISTIDINE KINASE RESPONSE REGULATOR DOST"/>
    <property type="match status" value="1"/>
</dbReference>
<evidence type="ECO:0000256" key="7">
    <source>
        <dbReference type="ARBA" id="ARBA00022777"/>
    </source>
</evidence>
<dbReference type="GO" id="GO:0019826">
    <property type="term" value="F:oxygen sensor activity"/>
    <property type="evidence" value="ECO:0007669"/>
    <property type="project" value="UniProtKB-ARBA"/>
</dbReference>
<comment type="cofactor">
    <cofactor evidence="1">
        <name>Mg(2+)</name>
        <dbReference type="ChEBI" id="CHEBI:18420"/>
    </cofactor>
</comment>
<dbReference type="GO" id="GO:0046983">
    <property type="term" value="F:protein dimerization activity"/>
    <property type="evidence" value="ECO:0007669"/>
    <property type="project" value="InterPro"/>
</dbReference>
<dbReference type="STRING" id="882082.SaccyDRAFT_3065"/>
<dbReference type="InterPro" id="IPR050482">
    <property type="entry name" value="Sensor_HK_TwoCompSys"/>
</dbReference>
<dbReference type="GO" id="GO:0000155">
    <property type="term" value="F:phosphorelay sensor kinase activity"/>
    <property type="evidence" value="ECO:0007669"/>
    <property type="project" value="InterPro"/>
</dbReference>
<dbReference type="Pfam" id="PF13185">
    <property type="entry name" value="GAF_2"/>
    <property type="match status" value="2"/>
</dbReference>
<evidence type="ECO:0000256" key="6">
    <source>
        <dbReference type="ARBA" id="ARBA00022723"/>
    </source>
</evidence>
<comment type="cofactor">
    <cofactor evidence="2">
        <name>heme</name>
        <dbReference type="ChEBI" id="CHEBI:30413"/>
    </cofactor>
</comment>
<feature type="domain" description="GAF" evidence="11">
    <location>
        <begin position="230"/>
        <end position="378"/>
    </location>
</feature>
<organism evidence="13 14">
    <name type="scientific">Saccharomonospora cyanea NA-134</name>
    <dbReference type="NCBI Taxonomy" id="882082"/>
    <lineage>
        <taxon>Bacteria</taxon>
        <taxon>Bacillati</taxon>
        <taxon>Actinomycetota</taxon>
        <taxon>Actinomycetes</taxon>
        <taxon>Pseudonocardiales</taxon>
        <taxon>Pseudonocardiaceae</taxon>
        <taxon>Saccharomonospora</taxon>
    </lineage>
</organism>
<evidence type="ECO:0000256" key="1">
    <source>
        <dbReference type="ARBA" id="ARBA00001946"/>
    </source>
</evidence>
<dbReference type="eggNOG" id="COG3850">
    <property type="taxonomic scope" value="Bacteria"/>
</dbReference>
<dbReference type="OrthoDB" id="5241249at2"/>
<dbReference type="GO" id="GO:0000287">
    <property type="term" value="F:magnesium ion binding"/>
    <property type="evidence" value="ECO:0007669"/>
    <property type="project" value="UniProtKB-ARBA"/>
</dbReference>
<dbReference type="GO" id="GO:0005524">
    <property type="term" value="F:ATP binding"/>
    <property type="evidence" value="ECO:0007669"/>
    <property type="project" value="UniProtKB-ARBA"/>
</dbReference>
<keyword evidence="6" id="KW-0479">Metal-binding</keyword>
<sequence>MAAEEPTDGRTDDDRLGTHALTGLRLDELLHEVQDRIGEIVRTRDRLQGLLDAVLAVASGLELDSTLQRIVQAATELVDARYGALGVLDDEGGLAEFVHVGVAEEIREKMAHLPEGKGLLGLLIEEPRPVRLADLARHPASVGFPEHHPPMHSFLGVPVRVRDEVFGNLYLTEKRGGAEFTSDDEVVLQTLAAAAGVAVDNARLFEQSRTRERWLGAVADINGELLGGASVEATLELVVRRVCELADADDAFILLATDETAGNVSVGVSTGRHSSALAGLVVDTGGDSPVAEVMREGTPRLFADLTSALPDEPGAGSAGLGPGAVLPLVGAAGTGGALVTARAKGAPAFEREHLPMLTSLADQAAVALEFADKQRSQRLLDLLAERDRIAQDLHDHVIQRLFATGMSLQGTLRRIGDDHARLRVEQAVEQLDNTVREIRTSIFDLHTSGAPGEASLRRRLLDIVEQLTTQTDVTPTMKLSGTVDTFVPPHVGEHAEAVLREALSNVLRHSGADAVRIVVEASERQLVVEVADNGVGMPGDVQRSGLDNMDKRARQCGGELTLLDEPGGGTCVLWRVPLSAPLTR</sequence>
<dbReference type="SMART" id="SM00387">
    <property type="entry name" value="HATPase_c"/>
    <property type="match status" value="1"/>
</dbReference>
<keyword evidence="10" id="KW-0902">Two-component regulatory system</keyword>
<dbReference type="InterPro" id="IPR003018">
    <property type="entry name" value="GAF"/>
</dbReference>
<dbReference type="PANTHER" id="PTHR24421">
    <property type="entry name" value="NITRATE/NITRITE SENSOR PROTEIN NARX-RELATED"/>
    <property type="match status" value="1"/>
</dbReference>
<keyword evidence="3" id="KW-0963">Cytoplasm</keyword>
<proteinExistence type="predicted"/>
<protein>
    <submittedName>
        <fullName evidence="13">Histidine kinase,GAF domain-containing protein</fullName>
    </submittedName>
</protein>
<evidence type="ECO:0000256" key="8">
    <source>
        <dbReference type="ARBA" id="ARBA00022842"/>
    </source>
</evidence>
<evidence type="ECO:0000259" key="11">
    <source>
        <dbReference type="SMART" id="SM00065"/>
    </source>
</evidence>
<dbReference type="FunFam" id="3.30.450.40:FF:000052">
    <property type="entry name" value="Oxygen sensor histidine kinase response regulator DevS/DosS"/>
    <property type="match status" value="1"/>
</dbReference>
<dbReference type="GO" id="GO:0016020">
    <property type="term" value="C:membrane"/>
    <property type="evidence" value="ECO:0007669"/>
    <property type="project" value="InterPro"/>
</dbReference>
<dbReference type="GO" id="GO:0070025">
    <property type="term" value="F:carbon monoxide binding"/>
    <property type="evidence" value="ECO:0007669"/>
    <property type="project" value="UniProtKB-ARBA"/>
</dbReference>
<dbReference type="InterPro" id="IPR036890">
    <property type="entry name" value="HATPase_C_sf"/>
</dbReference>
<dbReference type="GO" id="GO:0019825">
    <property type="term" value="F:oxygen binding"/>
    <property type="evidence" value="ECO:0007669"/>
    <property type="project" value="UniProtKB-ARBA"/>
</dbReference>
<dbReference type="CDD" id="cd16917">
    <property type="entry name" value="HATPase_UhpB-NarQ-NarX-like"/>
    <property type="match status" value="1"/>
</dbReference>
<keyword evidence="5" id="KW-0808">Transferase</keyword>
<dbReference type="GO" id="GO:0070483">
    <property type="term" value="P:detection of hypoxia"/>
    <property type="evidence" value="ECO:0007669"/>
    <property type="project" value="UniProtKB-ARBA"/>
</dbReference>
<keyword evidence="14" id="KW-1185">Reference proteome</keyword>
<keyword evidence="9" id="KW-0408">Iron</keyword>
<dbReference type="Pfam" id="PF02518">
    <property type="entry name" value="HATPase_c"/>
    <property type="match status" value="1"/>
</dbReference>
<name>H5XJY7_9PSEU</name>
<evidence type="ECO:0000256" key="10">
    <source>
        <dbReference type="ARBA" id="ARBA00023012"/>
    </source>
</evidence>
<dbReference type="SUPFAM" id="SSF55781">
    <property type="entry name" value="GAF domain-like"/>
    <property type="match status" value="2"/>
</dbReference>
<dbReference type="Proteomes" id="UP000002791">
    <property type="component" value="Chromosome"/>
</dbReference>
<evidence type="ECO:0000256" key="4">
    <source>
        <dbReference type="ARBA" id="ARBA00022553"/>
    </source>
</evidence>
<dbReference type="InterPro" id="IPR003594">
    <property type="entry name" value="HATPase_dom"/>
</dbReference>
<keyword evidence="7 13" id="KW-0418">Kinase</keyword>
<dbReference type="Gene3D" id="3.30.450.40">
    <property type="match status" value="2"/>
</dbReference>
<evidence type="ECO:0000256" key="3">
    <source>
        <dbReference type="ARBA" id="ARBA00022490"/>
    </source>
</evidence>
<dbReference type="GO" id="GO:0020037">
    <property type="term" value="F:heme binding"/>
    <property type="evidence" value="ECO:0007669"/>
    <property type="project" value="UniProtKB-ARBA"/>
</dbReference>
<dbReference type="RefSeq" id="WP_005457323.1">
    <property type="nucleotide sequence ID" value="NZ_CM001440.1"/>
</dbReference>
<dbReference type="InterPro" id="IPR011712">
    <property type="entry name" value="Sig_transdc_His_kin_sub3_dim/P"/>
</dbReference>
<dbReference type="Gene3D" id="3.30.565.10">
    <property type="entry name" value="Histidine kinase-like ATPase, C-terminal domain"/>
    <property type="match status" value="1"/>
</dbReference>
<evidence type="ECO:0000256" key="5">
    <source>
        <dbReference type="ARBA" id="ARBA00022679"/>
    </source>
</evidence>
<evidence type="ECO:0000313" key="13">
    <source>
        <dbReference type="EMBL" id="EHR61904.1"/>
    </source>
</evidence>
<evidence type="ECO:0000259" key="12">
    <source>
        <dbReference type="SMART" id="SM00387"/>
    </source>
</evidence>
<dbReference type="AlphaFoldDB" id="H5XJY7"/>
<gene>
    <name evidence="13" type="ORF">SaccyDRAFT_3065</name>
</gene>
<keyword evidence="8" id="KW-0460">Magnesium</keyword>
<dbReference type="EMBL" id="CM001440">
    <property type="protein sequence ID" value="EHR61904.1"/>
    <property type="molecule type" value="Genomic_DNA"/>
</dbReference>